<dbReference type="Pfam" id="PF00229">
    <property type="entry name" value="TNF"/>
    <property type="match status" value="1"/>
</dbReference>
<evidence type="ECO:0000256" key="2">
    <source>
        <dbReference type="ARBA" id="ARBA00008670"/>
    </source>
</evidence>
<comment type="subcellular location">
    <subcellularLocation>
        <location evidence="1">Membrane</location>
    </subcellularLocation>
</comment>
<evidence type="ECO:0000259" key="6">
    <source>
        <dbReference type="PROSITE" id="PS50049"/>
    </source>
</evidence>
<evidence type="ECO:0000256" key="1">
    <source>
        <dbReference type="ARBA" id="ARBA00004370"/>
    </source>
</evidence>
<reference evidence="7" key="1">
    <citation type="journal article" date="2019" name="bioRxiv">
        <title>The Genome of the Zebra Mussel, Dreissena polymorpha: A Resource for Invasive Species Research.</title>
        <authorList>
            <person name="McCartney M.A."/>
            <person name="Auch B."/>
            <person name="Kono T."/>
            <person name="Mallez S."/>
            <person name="Zhang Y."/>
            <person name="Obille A."/>
            <person name="Becker A."/>
            <person name="Abrahante J.E."/>
            <person name="Garbe J."/>
            <person name="Badalamenti J.P."/>
            <person name="Herman A."/>
            <person name="Mangelson H."/>
            <person name="Liachko I."/>
            <person name="Sullivan S."/>
            <person name="Sone E.D."/>
            <person name="Koren S."/>
            <person name="Silverstein K.A.T."/>
            <person name="Beckman K.B."/>
            <person name="Gohl D.M."/>
        </authorList>
    </citation>
    <scope>NUCLEOTIDE SEQUENCE</scope>
    <source>
        <strain evidence="7">Duluth1</strain>
        <tissue evidence="7">Whole animal</tissue>
    </source>
</reference>
<keyword evidence="4 5" id="KW-0472">Membrane</keyword>
<dbReference type="SMART" id="SM00207">
    <property type="entry name" value="TNF"/>
    <property type="match status" value="1"/>
</dbReference>
<keyword evidence="5" id="KW-0812">Transmembrane</keyword>
<dbReference type="PANTHER" id="PTHR11471">
    <property type="entry name" value="TUMOR NECROSIS FACTOR FAMILY MEMBER"/>
    <property type="match status" value="1"/>
</dbReference>
<keyword evidence="3" id="KW-0202">Cytokine</keyword>
<dbReference type="InterPro" id="IPR006052">
    <property type="entry name" value="TNF_dom"/>
</dbReference>
<dbReference type="GO" id="GO:0006955">
    <property type="term" value="P:immune response"/>
    <property type="evidence" value="ECO:0007669"/>
    <property type="project" value="InterPro"/>
</dbReference>
<dbReference type="SUPFAM" id="SSF49842">
    <property type="entry name" value="TNF-like"/>
    <property type="match status" value="1"/>
</dbReference>
<evidence type="ECO:0000256" key="4">
    <source>
        <dbReference type="ARBA" id="ARBA00023136"/>
    </source>
</evidence>
<feature type="domain" description="THD" evidence="6">
    <location>
        <begin position="121"/>
        <end position="283"/>
    </location>
</feature>
<reference evidence="7" key="2">
    <citation type="submission" date="2020-11" db="EMBL/GenBank/DDBJ databases">
        <authorList>
            <person name="McCartney M.A."/>
            <person name="Auch B."/>
            <person name="Kono T."/>
            <person name="Mallez S."/>
            <person name="Becker A."/>
            <person name="Gohl D.M."/>
            <person name="Silverstein K.A.T."/>
            <person name="Koren S."/>
            <person name="Bechman K.B."/>
            <person name="Herman A."/>
            <person name="Abrahante J.E."/>
            <person name="Garbe J."/>
        </authorList>
    </citation>
    <scope>NUCLEOTIDE SEQUENCE</scope>
    <source>
        <strain evidence="7">Duluth1</strain>
        <tissue evidence="7">Whole animal</tissue>
    </source>
</reference>
<protein>
    <recommendedName>
        <fullName evidence="6">THD domain-containing protein</fullName>
    </recommendedName>
</protein>
<evidence type="ECO:0000313" key="7">
    <source>
        <dbReference type="EMBL" id="KAH3733533.1"/>
    </source>
</evidence>
<dbReference type="OrthoDB" id="6151474at2759"/>
<gene>
    <name evidence="7" type="ORF">DPMN_039962</name>
</gene>
<feature type="transmembrane region" description="Helical" evidence="5">
    <location>
        <begin position="21"/>
        <end position="44"/>
    </location>
</feature>
<comment type="caution">
    <text evidence="7">The sequence shown here is derived from an EMBL/GenBank/DDBJ whole genome shotgun (WGS) entry which is preliminary data.</text>
</comment>
<dbReference type="Proteomes" id="UP000828390">
    <property type="component" value="Unassembled WGS sequence"/>
</dbReference>
<proteinExistence type="inferred from homology"/>
<organism evidence="7 8">
    <name type="scientific">Dreissena polymorpha</name>
    <name type="common">Zebra mussel</name>
    <name type="synonym">Mytilus polymorpha</name>
    <dbReference type="NCBI Taxonomy" id="45954"/>
    <lineage>
        <taxon>Eukaryota</taxon>
        <taxon>Metazoa</taxon>
        <taxon>Spiralia</taxon>
        <taxon>Lophotrochozoa</taxon>
        <taxon>Mollusca</taxon>
        <taxon>Bivalvia</taxon>
        <taxon>Autobranchia</taxon>
        <taxon>Heteroconchia</taxon>
        <taxon>Euheterodonta</taxon>
        <taxon>Imparidentia</taxon>
        <taxon>Neoheterodontei</taxon>
        <taxon>Myida</taxon>
        <taxon>Dreissenoidea</taxon>
        <taxon>Dreissenidae</taxon>
        <taxon>Dreissena</taxon>
    </lineage>
</organism>
<dbReference type="GO" id="GO:0016020">
    <property type="term" value="C:membrane"/>
    <property type="evidence" value="ECO:0007669"/>
    <property type="project" value="UniProtKB-SubCell"/>
</dbReference>
<evidence type="ECO:0000313" key="8">
    <source>
        <dbReference type="Proteomes" id="UP000828390"/>
    </source>
</evidence>
<dbReference type="AlphaFoldDB" id="A0A9D4CX72"/>
<comment type="similarity">
    <text evidence="2">Belongs to the tumor necrosis factor family.</text>
</comment>
<dbReference type="GO" id="GO:0005164">
    <property type="term" value="F:tumor necrosis factor receptor binding"/>
    <property type="evidence" value="ECO:0007669"/>
    <property type="project" value="InterPro"/>
</dbReference>
<dbReference type="InterPro" id="IPR008983">
    <property type="entry name" value="Tumour_necrosis_fac-like_dom"/>
</dbReference>
<name>A0A9D4CX72_DREPO</name>
<dbReference type="PROSITE" id="PS50049">
    <property type="entry name" value="THD_2"/>
    <property type="match status" value="1"/>
</dbReference>
<evidence type="ECO:0000256" key="5">
    <source>
        <dbReference type="SAM" id="Phobius"/>
    </source>
</evidence>
<dbReference type="Gene3D" id="2.60.120.40">
    <property type="match status" value="1"/>
</dbReference>
<evidence type="ECO:0000256" key="3">
    <source>
        <dbReference type="ARBA" id="ARBA00022514"/>
    </source>
</evidence>
<dbReference type="EMBL" id="JAIWYP010000011">
    <property type="protein sequence ID" value="KAH3733533.1"/>
    <property type="molecule type" value="Genomic_DNA"/>
</dbReference>
<dbReference type="GO" id="GO:0005615">
    <property type="term" value="C:extracellular space"/>
    <property type="evidence" value="ECO:0007669"/>
    <property type="project" value="UniProtKB-KW"/>
</dbReference>
<keyword evidence="5" id="KW-1133">Transmembrane helix</keyword>
<dbReference type="PANTHER" id="PTHR11471:SF13">
    <property type="entry name" value="TNF FAMILY PROFILE DOMAIN-CONTAINING PROTEIN"/>
    <property type="match status" value="1"/>
</dbReference>
<sequence>MTCICSLSNLSKCDKKGAIQIGTIISIVFLLIVLVSVVIMVWTMPDIEPIDGRTHICLRYDSGVLCTETTSTLKSLLENEVTQVYKETAEQDAIDTRQYFNDHVKIELKNDYLASIPDMKPAAKLVGLITNKNKGLVTRKKGELETVVSWFNGRDLDYTSGFMRYGVRYQNGRLIVPLTGTYNIYSFLSLTEDIDHSEITHENINATLVTHAMYKYNVKLVHEVELASSVQTHRQRINRNFNAFSSQISTLVQLEAGDEISVKISDISLTSYPGDNFFGLHMI</sequence>
<accession>A0A9D4CX72</accession>
<keyword evidence="8" id="KW-1185">Reference proteome</keyword>
<dbReference type="GO" id="GO:0005125">
    <property type="term" value="F:cytokine activity"/>
    <property type="evidence" value="ECO:0007669"/>
    <property type="project" value="UniProtKB-KW"/>
</dbReference>